<evidence type="ECO:0000313" key="5">
    <source>
        <dbReference type="Proteomes" id="UP000051887"/>
    </source>
</evidence>
<dbReference type="Proteomes" id="UP000051086">
    <property type="component" value="Unassembled WGS sequence"/>
</dbReference>
<dbReference type="EMBL" id="CYSC01000027">
    <property type="protein sequence ID" value="CUH72190.1"/>
    <property type="molecule type" value="Genomic_DNA"/>
</dbReference>
<dbReference type="GO" id="GO:0005524">
    <property type="term" value="F:ATP binding"/>
    <property type="evidence" value="ECO:0007669"/>
    <property type="project" value="InterPro"/>
</dbReference>
<dbReference type="Gene3D" id="3.40.50.300">
    <property type="entry name" value="P-loop containing nucleotide triphosphate hydrolases"/>
    <property type="match status" value="1"/>
</dbReference>
<dbReference type="CDD" id="cd01918">
    <property type="entry name" value="HprK_C"/>
    <property type="match status" value="1"/>
</dbReference>
<evidence type="ECO:0000313" key="4">
    <source>
        <dbReference type="Proteomes" id="UP000051086"/>
    </source>
</evidence>
<dbReference type="AlphaFoldDB" id="A0A0P1FS84"/>
<name>A0A0P1FS84_9RHOB</name>
<gene>
    <name evidence="3" type="primary">hprK</name>
    <name evidence="2" type="ORF">TL5118_00205</name>
    <name evidence="3" type="ORF">TL5120_01986</name>
</gene>
<dbReference type="SUPFAM" id="SSF53795">
    <property type="entry name" value="PEP carboxykinase-like"/>
    <property type="match status" value="1"/>
</dbReference>
<feature type="domain" description="HPr kinase/phosphorylase C-terminal" evidence="1">
    <location>
        <begin position="12"/>
        <end position="87"/>
    </location>
</feature>
<keyword evidence="3" id="KW-0808">Transferase</keyword>
<proteinExistence type="predicted"/>
<evidence type="ECO:0000259" key="1">
    <source>
        <dbReference type="Pfam" id="PF07475"/>
    </source>
</evidence>
<keyword evidence="4" id="KW-1185">Reference proteome</keyword>
<dbReference type="GO" id="GO:0000155">
    <property type="term" value="F:phosphorelay sensor kinase activity"/>
    <property type="evidence" value="ECO:0007669"/>
    <property type="project" value="InterPro"/>
</dbReference>
<dbReference type="EC" id="2.7.11.-" evidence="3"/>
<dbReference type="InterPro" id="IPR027417">
    <property type="entry name" value="P-loop_NTPase"/>
</dbReference>
<evidence type="ECO:0000313" key="2">
    <source>
        <dbReference type="EMBL" id="CUH62860.1"/>
    </source>
</evidence>
<organism evidence="3 5">
    <name type="scientific">Thalassovita autumnalis</name>
    <dbReference type="NCBI Taxonomy" id="2072972"/>
    <lineage>
        <taxon>Bacteria</taxon>
        <taxon>Pseudomonadati</taxon>
        <taxon>Pseudomonadota</taxon>
        <taxon>Alphaproteobacteria</taxon>
        <taxon>Rhodobacterales</taxon>
        <taxon>Roseobacteraceae</taxon>
        <taxon>Thalassovita</taxon>
    </lineage>
</organism>
<protein>
    <submittedName>
        <fullName evidence="3">HPr kinase/phosphorylase</fullName>
        <ecNumber evidence="3">2.7.11.-</ecNumber>
    </submittedName>
</protein>
<keyword evidence="3" id="KW-0418">Kinase</keyword>
<dbReference type="InterPro" id="IPR011104">
    <property type="entry name" value="Hpr_kin/Pase_C"/>
</dbReference>
<dbReference type="EMBL" id="CYSB01000005">
    <property type="protein sequence ID" value="CUH62860.1"/>
    <property type="molecule type" value="Genomic_DNA"/>
</dbReference>
<reference evidence="2 4" key="1">
    <citation type="submission" date="2015-09" db="EMBL/GenBank/DDBJ databases">
        <authorList>
            <person name="Rodrigo-Torres L."/>
            <person name="Arahal D.R."/>
        </authorList>
    </citation>
    <scope>NUCLEOTIDE SEQUENCE [LARGE SCALE GENOMIC DNA]</scope>
    <source>
        <strain evidence="2 4">CECT 5118</strain>
    </source>
</reference>
<dbReference type="Pfam" id="PF07475">
    <property type="entry name" value="Hpr_kinase_C"/>
    <property type="match status" value="1"/>
</dbReference>
<sequence>MSRPADQDCHIEHASAVALGGRGVLIAGPSGSGKSGLALQLMALGAGLVADDRCCLWRQDQQLMVDAPAAIRGRIEARHLGILNADAVGPVQVAAYIQLDTVEDQRLPPLRQISVLGLSVPLLHNVQAQHFSAAILQFLKAGRWA</sequence>
<dbReference type="GO" id="GO:0006109">
    <property type="term" value="P:regulation of carbohydrate metabolic process"/>
    <property type="evidence" value="ECO:0007669"/>
    <property type="project" value="InterPro"/>
</dbReference>
<dbReference type="RefSeq" id="WP_058243414.1">
    <property type="nucleotide sequence ID" value="NZ_CYSB01000005.1"/>
</dbReference>
<dbReference type="Proteomes" id="UP000051887">
    <property type="component" value="Unassembled WGS sequence"/>
</dbReference>
<reference evidence="3 5" key="2">
    <citation type="submission" date="2015-09" db="EMBL/GenBank/DDBJ databases">
        <authorList>
            <consortium name="Swine Surveillance"/>
        </authorList>
    </citation>
    <scope>NUCLEOTIDE SEQUENCE [LARGE SCALE GENOMIC DNA]</scope>
    <source>
        <strain evidence="3 5">5120</strain>
    </source>
</reference>
<accession>A0A0P1FS84</accession>
<evidence type="ECO:0000313" key="3">
    <source>
        <dbReference type="EMBL" id="CUH72190.1"/>
    </source>
</evidence>